<dbReference type="GO" id="GO:0009040">
    <property type="term" value="F:ureidoglycolate dehydrogenase activity"/>
    <property type="evidence" value="ECO:0007669"/>
    <property type="project" value="UniProtKB-EC"/>
</dbReference>
<organism evidence="3 4">
    <name type="scientific">Facklamia hominis</name>
    <dbReference type="NCBI Taxonomy" id="178214"/>
    <lineage>
        <taxon>Bacteria</taxon>
        <taxon>Bacillati</taxon>
        <taxon>Bacillota</taxon>
        <taxon>Bacilli</taxon>
        <taxon>Lactobacillales</taxon>
        <taxon>Aerococcaceae</taxon>
        <taxon>Facklamia</taxon>
    </lineage>
</organism>
<sequence length="355" mass="38579">MTDAKKVVRIDHQELTDLIKKKLMSAGLPEEAALETATHLTYADLCGIHSHGAVRVAYYAERLAKGGVTLNPNIVYTQTGPGTATLDGDNGQGHYIANLAIDKVIELTKETGVSMLGVTHVSHTGMLAYYCEKVANAGLVTLAMTQSDPMVVPFGGAENYYGTNPIAFGAPRKEGRPVVFDMATTVQAWGKILDARSKGHDIPDTWAVDEHGHPTTDPNNVSGLLPIAGPKGYGLMMIVDILAGMIFNLPFGNKVSSMYKDLDKGRDLGHVYITVDPERFTTLDQFTSNIETMISDLHGIKPAKGFDQVYYPGELAIIETEKNLKDGIEIPEHIVDYLKSDTVHFDEYGHKGAFA</sequence>
<dbReference type="Proteomes" id="UP001229251">
    <property type="component" value="Unassembled WGS sequence"/>
</dbReference>
<dbReference type="InterPro" id="IPR003767">
    <property type="entry name" value="Malate/L-lactate_DH-like"/>
</dbReference>
<proteinExistence type="inferred from homology"/>
<protein>
    <submittedName>
        <fullName evidence="3">Ureidoglycolate dehydrogenase</fullName>
        <ecNumber evidence="3">1.1.1.154</ecNumber>
    </submittedName>
</protein>
<dbReference type="InterPro" id="IPR017590">
    <property type="entry name" value="Ureidoglycolate_dehydrogenase"/>
</dbReference>
<comment type="similarity">
    <text evidence="1">Belongs to the LDH2/MDH2 oxidoreductase family.</text>
</comment>
<reference evidence="3" key="1">
    <citation type="submission" date="2023-05" db="EMBL/GenBank/DDBJ databases">
        <title>Cataloging the Phylogenetic Diversity of Human Bladder Bacteria.</title>
        <authorList>
            <person name="Du J."/>
        </authorList>
    </citation>
    <scope>NUCLEOTIDE SEQUENCE</scope>
    <source>
        <strain evidence="3">UMB1231</strain>
    </source>
</reference>
<dbReference type="NCBIfam" id="TIGR03175">
    <property type="entry name" value="AllD"/>
    <property type="match status" value="1"/>
</dbReference>
<dbReference type="PANTHER" id="PTHR11091">
    <property type="entry name" value="OXIDOREDUCTASE-RELATED"/>
    <property type="match status" value="1"/>
</dbReference>
<dbReference type="Pfam" id="PF02615">
    <property type="entry name" value="Ldh_2"/>
    <property type="match status" value="1"/>
</dbReference>
<dbReference type="InterPro" id="IPR043143">
    <property type="entry name" value="Mal/L-sulf/L-lact_DH-like_NADP"/>
</dbReference>
<dbReference type="InterPro" id="IPR043144">
    <property type="entry name" value="Mal/L-sulf/L-lact_DH-like_ah"/>
</dbReference>
<dbReference type="RefSeq" id="WP_285065233.1">
    <property type="nucleotide sequence ID" value="NZ_JASOOE010000002.1"/>
</dbReference>
<evidence type="ECO:0000256" key="1">
    <source>
        <dbReference type="ARBA" id="ARBA00006056"/>
    </source>
</evidence>
<comment type="caution">
    <text evidence="3">The sequence shown here is derived from an EMBL/GenBank/DDBJ whole genome shotgun (WGS) entry which is preliminary data.</text>
</comment>
<accession>A0AAJ1Q2J5</accession>
<dbReference type="NCBIfam" id="NF011599">
    <property type="entry name" value="PRK15025.1"/>
    <property type="match status" value="1"/>
</dbReference>
<evidence type="ECO:0000313" key="3">
    <source>
        <dbReference type="EMBL" id="MDK7186563.1"/>
    </source>
</evidence>
<evidence type="ECO:0000256" key="2">
    <source>
        <dbReference type="ARBA" id="ARBA00023002"/>
    </source>
</evidence>
<dbReference type="PANTHER" id="PTHR11091:SF0">
    <property type="entry name" value="MALATE DEHYDROGENASE"/>
    <property type="match status" value="1"/>
</dbReference>
<dbReference type="AlphaFoldDB" id="A0AAJ1Q2J5"/>
<dbReference type="Gene3D" id="1.10.1530.10">
    <property type="match status" value="1"/>
</dbReference>
<keyword evidence="2 3" id="KW-0560">Oxidoreductase</keyword>
<dbReference type="InterPro" id="IPR036111">
    <property type="entry name" value="Mal/L-sulfo/L-lacto_DH-like_sf"/>
</dbReference>
<evidence type="ECO:0000313" key="4">
    <source>
        <dbReference type="Proteomes" id="UP001229251"/>
    </source>
</evidence>
<gene>
    <name evidence="3" type="primary">allD</name>
    <name evidence="3" type="ORF">QP433_01035</name>
</gene>
<dbReference type="EMBL" id="JASOOE010000002">
    <property type="protein sequence ID" value="MDK7186563.1"/>
    <property type="molecule type" value="Genomic_DNA"/>
</dbReference>
<dbReference type="SUPFAM" id="SSF89733">
    <property type="entry name" value="L-sulfolactate dehydrogenase-like"/>
    <property type="match status" value="1"/>
</dbReference>
<dbReference type="EC" id="1.1.1.154" evidence="3"/>
<dbReference type="Gene3D" id="3.30.1370.60">
    <property type="entry name" value="Hypothetical oxidoreductase yiak, domain 2"/>
    <property type="match status" value="1"/>
</dbReference>
<name>A0AAJ1Q2J5_9LACT</name>